<keyword evidence="6" id="KW-0227">DNA damage</keyword>
<keyword evidence="8 12" id="KW-0175">Coiled coil</keyword>
<dbReference type="SUPFAM" id="SSF57997">
    <property type="entry name" value="Tropomyosin"/>
    <property type="match status" value="1"/>
</dbReference>
<accession>A0A7J7P8D5</accession>
<comment type="subcellular location">
    <subcellularLocation>
        <location evidence="2">Chromosome</location>
    </subcellularLocation>
    <subcellularLocation>
        <location evidence="1">Nucleus</location>
    </subcellularLocation>
</comment>
<comment type="caution">
    <text evidence="14">The sequence shown here is derived from an EMBL/GenBank/DDBJ whole genome shotgun (WGS) entry which is preliminary data.</text>
</comment>
<dbReference type="GO" id="GO:0030915">
    <property type="term" value="C:Smc5-Smc6 complex"/>
    <property type="evidence" value="ECO:0007669"/>
    <property type="project" value="TreeGrafter"/>
</dbReference>
<gene>
    <name evidence="14" type="ORF">GIB67_036505</name>
</gene>
<dbReference type="Gene3D" id="1.10.287.1490">
    <property type="match status" value="1"/>
</dbReference>
<keyword evidence="4" id="KW-0158">Chromosome</keyword>
<dbReference type="GO" id="GO:0003684">
    <property type="term" value="F:damaged DNA binding"/>
    <property type="evidence" value="ECO:0007669"/>
    <property type="project" value="TreeGrafter"/>
</dbReference>
<dbReference type="Proteomes" id="UP000541444">
    <property type="component" value="Unassembled WGS sequence"/>
</dbReference>
<dbReference type="GO" id="GO:0003697">
    <property type="term" value="F:single-stranded DNA binding"/>
    <property type="evidence" value="ECO:0007669"/>
    <property type="project" value="TreeGrafter"/>
</dbReference>
<dbReference type="PANTHER" id="PTHR19306">
    <property type="entry name" value="STRUCTURAL MAINTENANCE OF CHROMOSOMES 5,6 SMC5, SMC6"/>
    <property type="match status" value="1"/>
</dbReference>
<dbReference type="PANTHER" id="PTHR19306:SF6">
    <property type="entry name" value="STRUCTURAL MAINTENANCE OF CHROMOSOMES PROTEIN 6"/>
    <property type="match status" value="1"/>
</dbReference>
<dbReference type="SUPFAM" id="SSF75553">
    <property type="entry name" value="Smc hinge domain"/>
    <property type="match status" value="1"/>
</dbReference>
<keyword evidence="15" id="KW-1185">Reference proteome</keyword>
<dbReference type="GO" id="GO:0005634">
    <property type="term" value="C:nucleus"/>
    <property type="evidence" value="ECO:0007669"/>
    <property type="project" value="UniProtKB-SubCell"/>
</dbReference>
<keyword evidence="10" id="KW-0234">DNA repair</keyword>
<evidence type="ECO:0000256" key="11">
    <source>
        <dbReference type="ARBA" id="ARBA00023242"/>
    </source>
</evidence>
<feature type="coiled-coil region" evidence="12">
    <location>
        <begin position="853"/>
        <end position="905"/>
    </location>
</feature>
<evidence type="ECO:0000313" key="14">
    <source>
        <dbReference type="EMBL" id="KAF6175414.1"/>
    </source>
</evidence>
<dbReference type="AlphaFoldDB" id="A0A7J7P8D5"/>
<keyword evidence="5" id="KW-0547">Nucleotide-binding</keyword>
<feature type="domain" description="Rad50/SbcC-type AAA" evidence="13">
    <location>
        <begin position="26"/>
        <end position="285"/>
    </location>
</feature>
<dbReference type="GO" id="GO:0051276">
    <property type="term" value="P:chromosome organization"/>
    <property type="evidence" value="ECO:0007669"/>
    <property type="project" value="InterPro"/>
</dbReference>
<keyword evidence="7" id="KW-0067">ATP-binding</keyword>
<evidence type="ECO:0000256" key="8">
    <source>
        <dbReference type="ARBA" id="ARBA00023054"/>
    </source>
</evidence>
<feature type="coiled-coil region" evidence="12">
    <location>
        <begin position="192"/>
        <end position="314"/>
    </location>
</feature>
<dbReference type="InterPro" id="IPR036277">
    <property type="entry name" value="SMC_hinge_sf"/>
</dbReference>
<organism evidence="14 15">
    <name type="scientific">Kingdonia uniflora</name>
    <dbReference type="NCBI Taxonomy" id="39325"/>
    <lineage>
        <taxon>Eukaryota</taxon>
        <taxon>Viridiplantae</taxon>
        <taxon>Streptophyta</taxon>
        <taxon>Embryophyta</taxon>
        <taxon>Tracheophyta</taxon>
        <taxon>Spermatophyta</taxon>
        <taxon>Magnoliopsida</taxon>
        <taxon>Ranunculales</taxon>
        <taxon>Circaeasteraceae</taxon>
        <taxon>Kingdonia</taxon>
    </lineage>
</organism>
<evidence type="ECO:0000256" key="4">
    <source>
        <dbReference type="ARBA" id="ARBA00022454"/>
    </source>
</evidence>
<dbReference type="Gene3D" id="3.40.50.300">
    <property type="entry name" value="P-loop containing nucleotide triphosphate hydrolases"/>
    <property type="match status" value="1"/>
</dbReference>
<evidence type="ECO:0000256" key="10">
    <source>
        <dbReference type="ARBA" id="ARBA00023204"/>
    </source>
</evidence>
<sequence length="971" mass="112193">MEDDSRVFANPRWSQSNQPLAGTISKITLENFMCHTSTTVELIEHVNFITGQNGSGKSAILTALCVAFGCRAKGTQRASTLKDFIKTGCSYASVYVEIKNQGEDAFKHDVYGDVIIIERKISASGGSNSTILKDCHGKKVASRRDDLRDLVEHFNIDVENPCVIMSQDKSREFLHSGNDRDKFKFFFKATLLQQVNDLLQETRGKIDDAKAQVVELVSSIRPILKELKELQGKIKSLEHVEENKQQIRQLSKKLAWSFVYDVDNEIQDQAAKIEKLKERIPTCQERINRLLSKLEELNERLTVKKTQIASMMEKTLEVRRMKDELQQNLSMATKERYELGEVHSRKNNLIQKLVKRVRSLEKQENDQQEQYLKNTQAEECEIEDKMKRLQDELDSVNFSLTRLKEEENALSEEISTAKSTITKISEEIEDHDRKFREIGFHVRKLQQHRTNKVTAFGGEKVIYLLREIERHHRRFKMAPIGPIGSHVTLINDDTWALAVENAIGNLLNAFIVTDHNDFHILRGCARDANYNQLQIFIYDFSRPQLNIPNHMLPHTNHPTLLSVIHSDNPTILNVLVDMGNAERQVLVNDYEMGKSVAFDQRVSNLKEVYTLEGCRMFSRGSVQTVLPPKKNLRGGRLCSSFDAQIENCEIEASRIQEAAKHIRGRKRNAEEALQDLEGKRQGVKRRCDHAERDLISRRLKLQDLKKSYAAGRGSHETSNVEELRQEISRLEAEIQEHQIFLEKYQVRITEAEAKANNLKSSFEDLCESAKGDIDAFEKAERELMLLEEGLRTAEAEKLHYEEVMRKKVLHDIKVAEELHQQLQIRRQEDCKKASIICSESELESLGGCVGSTTDQLRAQLDRLQQRLQQESQRLEESIEDLRAWYEKKERMIKKKQQNYEAFGEKLDMCEKALDLRWIKFQRTASLVKKELTWGFNGHLRKKGVSGLIKVSYEEKTLSVEVRNIFKFFFEK</sequence>
<evidence type="ECO:0000256" key="2">
    <source>
        <dbReference type="ARBA" id="ARBA00004286"/>
    </source>
</evidence>
<proteinExistence type="inferred from homology"/>
<dbReference type="GO" id="GO:0000724">
    <property type="term" value="P:double-strand break repair via homologous recombination"/>
    <property type="evidence" value="ECO:0007669"/>
    <property type="project" value="TreeGrafter"/>
</dbReference>
<feature type="non-terminal residue" evidence="14">
    <location>
        <position position="1"/>
    </location>
</feature>
<feature type="coiled-coil region" evidence="12">
    <location>
        <begin position="343"/>
        <end position="420"/>
    </location>
</feature>
<dbReference type="GO" id="GO:0005524">
    <property type="term" value="F:ATP binding"/>
    <property type="evidence" value="ECO:0007669"/>
    <property type="project" value="UniProtKB-KW"/>
</dbReference>
<evidence type="ECO:0000256" key="12">
    <source>
        <dbReference type="SAM" id="Coils"/>
    </source>
</evidence>
<dbReference type="SUPFAM" id="SSF52540">
    <property type="entry name" value="P-loop containing nucleoside triphosphate hydrolases"/>
    <property type="match status" value="1"/>
</dbReference>
<dbReference type="EMBL" id="JACGCM010000188">
    <property type="protein sequence ID" value="KAF6175414.1"/>
    <property type="molecule type" value="Genomic_DNA"/>
</dbReference>
<feature type="coiled-coil region" evidence="12">
    <location>
        <begin position="659"/>
        <end position="796"/>
    </location>
</feature>
<reference evidence="14 15" key="1">
    <citation type="journal article" date="2020" name="IScience">
        <title>Genome Sequencing of the Endangered Kingdonia uniflora (Circaeasteraceae, Ranunculales) Reveals Potential Mechanisms of Evolutionary Specialization.</title>
        <authorList>
            <person name="Sun Y."/>
            <person name="Deng T."/>
            <person name="Zhang A."/>
            <person name="Moore M.J."/>
            <person name="Landis J.B."/>
            <person name="Lin N."/>
            <person name="Zhang H."/>
            <person name="Zhang X."/>
            <person name="Huang J."/>
            <person name="Zhang X."/>
            <person name="Sun H."/>
            <person name="Wang H."/>
        </authorList>
    </citation>
    <scope>NUCLEOTIDE SEQUENCE [LARGE SCALE GENOMIC DNA]</scope>
    <source>
        <strain evidence="14">TB1705</strain>
        <tissue evidence="14">Leaf</tissue>
    </source>
</reference>
<dbReference type="GO" id="GO:0035861">
    <property type="term" value="C:site of double-strand break"/>
    <property type="evidence" value="ECO:0007669"/>
    <property type="project" value="TreeGrafter"/>
</dbReference>
<comment type="similarity">
    <text evidence="3">Belongs to the SMC family. SMC6 subfamily.</text>
</comment>
<dbReference type="Pfam" id="PF13476">
    <property type="entry name" value="AAA_23"/>
    <property type="match status" value="1"/>
</dbReference>
<evidence type="ECO:0000256" key="3">
    <source>
        <dbReference type="ARBA" id="ARBA00006793"/>
    </source>
</evidence>
<dbReference type="GO" id="GO:0016887">
    <property type="term" value="F:ATP hydrolysis activity"/>
    <property type="evidence" value="ECO:0007669"/>
    <property type="project" value="InterPro"/>
</dbReference>
<evidence type="ECO:0000256" key="6">
    <source>
        <dbReference type="ARBA" id="ARBA00022763"/>
    </source>
</evidence>
<protein>
    <recommendedName>
        <fullName evidence="13">Rad50/SbcC-type AAA domain-containing protein</fullName>
    </recommendedName>
</protein>
<evidence type="ECO:0000313" key="15">
    <source>
        <dbReference type="Proteomes" id="UP000541444"/>
    </source>
</evidence>
<evidence type="ECO:0000259" key="13">
    <source>
        <dbReference type="Pfam" id="PF13476"/>
    </source>
</evidence>
<dbReference type="InterPro" id="IPR027417">
    <property type="entry name" value="P-loop_NTPase"/>
</dbReference>
<evidence type="ECO:0000256" key="1">
    <source>
        <dbReference type="ARBA" id="ARBA00004123"/>
    </source>
</evidence>
<evidence type="ECO:0000256" key="5">
    <source>
        <dbReference type="ARBA" id="ARBA00022741"/>
    </source>
</evidence>
<name>A0A7J7P8D5_9MAGN</name>
<evidence type="ECO:0000256" key="9">
    <source>
        <dbReference type="ARBA" id="ARBA00023172"/>
    </source>
</evidence>
<dbReference type="InterPro" id="IPR038729">
    <property type="entry name" value="Rad50/SbcC_AAA"/>
</dbReference>
<keyword evidence="9" id="KW-0233">DNA recombination</keyword>
<dbReference type="OrthoDB" id="10072614at2759"/>
<keyword evidence="11" id="KW-0539">Nucleus</keyword>
<evidence type="ECO:0000256" key="7">
    <source>
        <dbReference type="ARBA" id="ARBA00022840"/>
    </source>
</evidence>